<accession>A0A7R9UAG0</accession>
<feature type="region of interest" description="Disordered" evidence="2">
    <location>
        <begin position="492"/>
        <end position="575"/>
    </location>
</feature>
<feature type="domain" description="HMG box" evidence="3">
    <location>
        <begin position="358"/>
        <end position="429"/>
    </location>
</feature>
<evidence type="ECO:0000256" key="2">
    <source>
        <dbReference type="SAM" id="MobiDB-lite"/>
    </source>
</evidence>
<feature type="DNA-binding region" description="HMG box" evidence="1">
    <location>
        <begin position="358"/>
        <end position="429"/>
    </location>
</feature>
<dbReference type="SUPFAM" id="SSF47095">
    <property type="entry name" value="HMG-box"/>
    <property type="match status" value="1"/>
</dbReference>
<reference evidence="4" key="1">
    <citation type="submission" date="2021-01" db="EMBL/GenBank/DDBJ databases">
        <authorList>
            <person name="Corre E."/>
            <person name="Pelletier E."/>
            <person name="Niang G."/>
            <person name="Scheremetjew M."/>
            <person name="Finn R."/>
            <person name="Kale V."/>
            <person name="Holt S."/>
            <person name="Cochrane G."/>
            <person name="Meng A."/>
            <person name="Brown T."/>
            <person name="Cohen L."/>
        </authorList>
    </citation>
    <scope>NUCLEOTIDE SEQUENCE</scope>
    <source>
        <strain evidence="4">CCMP2078</strain>
    </source>
</reference>
<sequence>MATAKRTRTRTPRPPVRLRDEIQATEEEEEQVAQPPRKSQKRSSGSKKSGTSSVGQAKKTRSVLENVPNRIAKQYHEERRQDLLLRLGRWSKKHKAPANEYEPFISQCNALVDVLDAQLDAGADPETFHWNAVVAELRKKTKGYVVWSPLYAHKVWRHLAYAEPRPSAEENRSDTSNDVDGYASNPDDFITDYEEFIVEDDYFFWNEKRGDFAEGASKAAFLSSFKEHRPMSDACRASFEREEANERQSCERGDLQGLLLHRHSCSHPDFRAAQRRVNSREYDFDENGNRVKRRKPNYIAEVLQKGACVSEDVVPRTNSTLMETLTLCPLPPAPMARERPPSLAQPRKAKSPKAPKKPVKQRSAKEFYEAHLVNKLMNSALQKRCEVKKLVAKTLDQDWEALPDDERRPFLQKEREEGPRFEKQMEKYRVRFEEYKRLRQLEEGAQVSPGGPASRTAPTSVNGAPSAASATNALAFSAVPAAASSAPRQPMSYAEGASAQGRKSTAVEAFPRQSREVAQAAAHPMGSRPTPPAREYAGSNGPPPPAIPPSATALRQQDRPPAQAPRRPQARHDMRGNASAAVGFPFSAGVLPPGMALLPAVASIHAAQNLNYVHPEVLKQIHQLSGGSASFADALLNLRGDARAPPGSFAAQSQSSARNDVVGLQGMQLQAMPNASAPALSGLQGNDLRVSGYARSQDLPGLAPQPLADAYAPRNAQGAHPHGNGAVQHPSPEEFNRALLEQMNRQGQQHQNPRQAPVDPSAQSAARW</sequence>
<dbReference type="InterPro" id="IPR009071">
    <property type="entry name" value="HMG_box_dom"/>
</dbReference>
<proteinExistence type="predicted"/>
<feature type="compositionally biased region" description="Basic residues" evidence="2">
    <location>
        <begin position="1"/>
        <end position="11"/>
    </location>
</feature>
<feature type="compositionally biased region" description="Basic residues" evidence="2">
    <location>
        <begin position="347"/>
        <end position="362"/>
    </location>
</feature>
<feature type="compositionally biased region" description="Low complexity" evidence="2">
    <location>
        <begin position="553"/>
        <end position="567"/>
    </location>
</feature>
<keyword evidence="1" id="KW-0238">DNA-binding</keyword>
<feature type="compositionally biased region" description="Polar residues" evidence="2">
    <location>
        <begin position="743"/>
        <end position="754"/>
    </location>
</feature>
<feature type="region of interest" description="Disordered" evidence="2">
    <location>
        <begin position="442"/>
        <end position="468"/>
    </location>
</feature>
<gene>
    <name evidence="4" type="ORF">PPYR1160_LOCUS9310</name>
</gene>
<dbReference type="InterPro" id="IPR036910">
    <property type="entry name" value="HMG_box_dom_sf"/>
</dbReference>
<dbReference type="PROSITE" id="PS50118">
    <property type="entry name" value="HMG_BOX_2"/>
    <property type="match status" value="1"/>
</dbReference>
<feature type="region of interest" description="Disordered" evidence="2">
    <location>
        <begin position="330"/>
        <end position="363"/>
    </location>
</feature>
<evidence type="ECO:0000259" key="3">
    <source>
        <dbReference type="PROSITE" id="PS50118"/>
    </source>
</evidence>
<organism evidence="4">
    <name type="scientific">Pinguiococcus pyrenoidosus</name>
    <dbReference type="NCBI Taxonomy" id="172671"/>
    <lineage>
        <taxon>Eukaryota</taxon>
        <taxon>Sar</taxon>
        <taxon>Stramenopiles</taxon>
        <taxon>Ochrophyta</taxon>
        <taxon>Pinguiophyceae</taxon>
        <taxon>Pinguiochrysidales</taxon>
        <taxon>Pinguiochrysidaceae</taxon>
        <taxon>Pinguiococcus</taxon>
    </lineage>
</organism>
<protein>
    <recommendedName>
        <fullName evidence="3">HMG box domain-containing protein</fullName>
    </recommendedName>
</protein>
<evidence type="ECO:0000313" key="4">
    <source>
        <dbReference type="EMBL" id="CAD8259808.1"/>
    </source>
</evidence>
<evidence type="ECO:0000256" key="1">
    <source>
        <dbReference type="PROSITE-ProRule" id="PRU00267"/>
    </source>
</evidence>
<name>A0A7R9UAG0_9STRA</name>
<feature type="region of interest" description="Disordered" evidence="2">
    <location>
        <begin position="713"/>
        <end position="768"/>
    </location>
</feature>
<feature type="region of interest" description="Disordered" evidence="2">
    <location>
        <begin position="1"/>
        <end position="64"/>
    </location>
</feature>
<dbReference type="AlphaFoldDB" id="A0A7R9UAG0"/>
<dbReference type="EMBL" id="HBEA01012224">
    <property type="protein sequence ID" value="CAD8259808.1"/>
    <property type="molecule type" value="Transcribed_RNA"/>
</dbReference>
<keyword evidence="1" id="KW-0539">Nucleus</keyword>
<dbReference type="GO" id="GO:0005634">
    <property type="term" value="C:nucleus"/>
    <property type="evidence" value="ECO:0007669"/>
    <property type="project" value="UniProtKB-UniRule"/>
</dbReference>
<dbReference type="GO" id="GO:0003677">
    <property type="term" value="F:DNA binding"/>
    <property type="evidence" value="ECO:0007669"/>
    <property type="project" value="UniProtKB-UniRule"/>
</dbReference>